<dbReference type="InterPro" id="IPR005225">
    <property type="entry name" value="Small_GTP-bd"/>
</dbReference>
<dbReference type="CDD" id="cd01434">
    <property type="entry name" value="EFG_mtEFG1_IV"/>
    <property type="match status" value="1"/>
</dbReference>
<feature type="binding site" evidence="8">
    <location>
        <begin position="17"/>
        <end position="24"/>
    </location>
    <ligand>
        <name>GTP</name>
        <dbReference type="ChEBI" id="CHEBI:37565"/>
    </ligand>
</feature>
<dbReference type="InterPro" id="IPR020568">
    <property type="entry name" value="Ribosomal_Su5_D2-typ_SF"/>
</dbReference>
<dbReference type="CDD" id="cd04088">
    <property type="entry name" value="EFG_mtEFG_II"/>
    <property type="match status" value="1"/>
</dbReference>
<accession>A0A178MQN5</accession>
<evidence type="ECO:0000256" key="5">
    <source>
        <dbReference type="ARBA" id="ARBA00022917"/>
    </source>
</evidence>
<dbReference type="GO" id="GO:0097216">
    <property type="term" value="F:guanosine tetraphosphate binding"/>
    <property type="evidence" value="ECO:0007669"/>
    <property type="project" value="UniProtKB-ARBA"/>
</dbReference>
<dbReference type="PANTHER" id="PTHR43261">
    <property type="entry name" value="TRANSLATION ELONGATION FACTOR G-RELATED"/>
    <property type="match status" value="1"/>
</dbReference>
<dbReference type="SUPFAM" id="SSF54211">
    <property type="entry name" value="Ribosomal protein S5 domain 2-like"/>
    <property type="match status" value="1"/>
</dbReference>
<dbReference type="Pfam" id="PF03144">
    <property type="entry name" value="GTP_EFTU_D2"/>
    <property type="match status" value="1"/>
</dbReference>
<evidence type="ECO:0000313" key="11">
    <source>
        <dbReference type="Proteomes" id="UP000078428"/>
    </source>
</evidence>
<evidence type="ECO:0000256" key="1">
    <source>
        <dbReference type="ARBA" id="ARBA00005870"/>
    </source>
</evidence>
<dbReference type="Gene3D" id="3.30.70.240">
    <property type="match status" value="1"/>
</dbReference>
<dbReference type="InterPro" id="IPR009000">
    <property type="entry name" value="Transl_B-barrel_sf"/>
</dbReference>
<dbReference type="OrthoDB" id="9802948at2"/>
<dbReference type="Pfam" id="PF14492">
    <property type="entry name" value="EFG_III"/>
    <property type="match status" value="1"/>
</dbReference>
<dbReference type="Pfam" id="PF00009">
    <property type="entry name" value="GTP_EFTU"/>
    <property type="match status" value="1"/>
</dbReference>
<dbReference type="Proteomes" id="UP000078428">
    <property type="component" value="Unassembled WGS sequence"/>
</dbReference>
<dbReference type="InterPro" id="IPR004161">
    <property type="entry name" value="EFTu-like_2"/>
</dbReference>
<dbReference type="FunFam" id="2.40.30.10:FF:000006">
    <property type="entry name" value="Elongation factor G"/>
    <property type="match status" value="1"/>
</dbReference>
<dbReference type="NCBIfam" id="TIGR00484">
    <property type="entry name" value="EF-G"/>
    <property type="match status" value="1"/>
</dbReference>
<dbReference type="FunFam" id="3.30.230.10:FF:000003">
    <property type="entry name" value="Elongation factor G"/>
    <property type="match status" value="1"/>
</dbReference>
<dbReference type="InterPro" id="IPR000795">
    <property type="entry name" value="T_Tr_GTP-bd_dom"/>
</dbReference>
<dbReference type="GO" id="GO:0005737">
    <property type="term" value="C:cytoplasm"/>
    <property type="evidence" value="ECO:0007669"/>
    <property type="project" value="UniProtKB-SubCell"/>
</dbReference>
<dbReference type="InterPro" id="IPR035649">
    <property type="entry name" value="EFG_V"/>
</dbReference>
<dbReference type="SUPFAM" id="SSF54980">
    <property type="entry name" value="EF-G C-terminal domain-like"/>
    <property type="match status" value="2"/>
</dbReference>
<dbReference type="HAMAP" id="MF_00054_B">
    <property type="entry name" value="EF_G_EF_2_B"/>
    <property type="match status" value="1"/>
</dbReference>
<proteinExistence type="inferred from homology"/>
<dbReference type="PROSITE" id="PS00301">
    <property type="entry name" value="G_TR_1"/>
    <property type="match status" value="1"/>
</dbReference>
<dbReference type="SUPFAM" id="SSF52540">
    <property type="entry name" value="P-loop containing nucleoside triphosphate hydrolases"/>
    <property type="match status" value="1"/>
</dbReference>
<dbReference type="SMART" id="SM00838">
    <property type="entry name" value="EFG_C"/>
    <property type="match status" value="1"/>
</dbReference>
<evidence type="ECO:0000313" key="10">
    <source>
        <dbReference type="EMBL" id="OAN51287.1"/>
    </source>
</evidence>
<keyword evidence="4 8" id="KW-0251">Elongation factor</keyword>
<evidence type="ECO:0000256" key="8">
    <source>
        <dbReference type="HAMAP-Rule" id="MF_00054"/>
    </source>
</evidence>
<dbReference type="Gene3D" id="3.30.70.870">
    <property type="entry name" value="Elongation Factor G (Translational Gtpase), domain 3"/>
    <property type="match status" value="1"/>
</dbReference>
<dbReference type="InterPro" id="IPR014721">
    <property type="entry name" value="Ribsml_uS5_D2-typ_fold_subgr"/>
</dbReference>
<dbReference type="InterPro" id="IPR000640">
    <property type="entry name" value="EFG_V-like"/>
</dbReference>
<comment type="similarity">
    <text evidence="1 8">Belongs to the TRAFAC class translation factor GTPase superfamily. Classic translation factor GTPase family. EF-G/EF-2 subfamily.</text>
</comment>
<evidence type="ECO:0000256" key="2">
    <source>
        <dbReference type="ARBA" id="ARBA00017872"/>
    </source>
</evidence>
<dbReference type="AlphaFoldDB" id="A0A178MQN5"/>
<reference evidence="10 11" key="1">
    <citation type="submission" date="2016-04" db="EMBL/GenBank/DDBJ databases">
        <title>Draft genome sequence of freshwater magnetotactic bacteria Magnetospirillum marisnigri SP-1 and Magnetospirillum moscoviense BB-1.</title>
        <authorList>
            <person name="Koziaeva V."/>
            <person name="Dziuba M.V."/>
            <person name="Ivanov T.M."/>
            <person name="Kuznetsov B."/>
            <person name="Grouzdev D.S."/>
        </authorList>
    </citation>
    <scope>NUCLEOTIDE SEQUENCE [LARGE SCALE GENOMIC DNA]</scope>
    <source>
        <strain evidence="10 11">SP-1</strain>
    </source>
</reference>
<dbReference type="Pfam" id="PF00679">
    <property type="entry name" value="EFG_C"/>
    <property type="match status" value="1"/>
</dbReference>
<dbReference type="EMBL" id="LWQT01000047">
    <property type="protein sequence ID" value="OAN51287.1"/>
    <property type="molecule type" value="Genomic_DNA"/>
</dbReference>
<dbReference type="SUPFAM" id="SSF50447">
    <property type="entry name" value="Translation proteins"/>
    <property type="match status" value="1"/>
</dbReference>
<dbReference type="RefSeq" id="WP_068491739.1">
    <property type="nucleotide sequence ID" value="NZ_LWQT01000047.1"/>
</dbReference>
<keyword evidence="11" id="KW-1185">Reference proteome</keyword>
<organism evidence="10 11">
    <name type="scientific">Paramagnetospirillum marisnigri</name>
    <dbReference type="NCBI Taxonomy" id="1285242"/>
    <lineage>
        <taxon>Bacteria</taxon>
        <taxon>Pseudomonadati</taxon>
        <taxon>Pseudomonadota</taxon>
        <taxon>Alphaproteobacteria</taxon>
        <taxon>Rhodospirillales</taxon>
        <taxon>Magnetospirillaceae</taxon>
        <taxon>Paramagnetospirillum</taxon>
    </lineage>
</organism>
<dbReference type="GO" id="GO:0032790">
    <property type="term" value="P:ribosome disassembly"/>
    <property type="evidence" value="ECO:0007669"/>
    <property type="project" value="TreeGrafter"/>
</dbReference>
<dbReference type="CDD" id="cd03713">
    <property type="entry name" value="EFG_mtEFG_C"/>
    <property type="match status" value="1"/>
</dbReference>
<dbReference type="PROSITE" id="PS51722">
    <property type="entry name" value="G_TR_2"/>
    <property type="match status" value="1"/>
</dbReference>
<evidence type="ECO:0000256" key="6">
    <source>
        <dbReference type="ARBA" id="ARBA00023134"/>
    </source>
</evidence>
<dbReference type="NCBIfam" id="NF009381">
    <property type="entry name" value="PRK12740.1-5"/>
    <property type="match status" value="1"/>
</dbReference>
<comment type="subcellular location">
    <subcellularLocation>
        <location evidence="8">Cytoplasm</location>
    </subcellularLocation>
</comment>
<dbReference type="InterPro" id="IPR031157">
    <property type="entry name" value="G_TR_CS"/>
</dbReference>
<dbReference type="GO" id="GO:0005525">
    <property type="term" value="F:GTP binding"/>
    <property type="evidence" value="ECO:0007669"/>
    <property type="project" value="UniProtKB-UniRule"/>
</dbReference>
<dbReference type="InterPro" id="IPR047872">
    <property type="entry name" value="EFG_IV"/>
</dbReference>
<keyword evidence="5 8" id="KW-0648">Protein biosynthesis</keyword>
<dbReference type="Gene3D" id="3.40.50.300">
    <property type="entry name" value="P-loop containing nucleotide triphosphate hydrolases"/>
    <property type="match status" value="1"/>
</dbReference>
<dbReference type="Gene3D" id="3.30.230.10">
    <property type="match status" value="1"/>
</dbReference>
<dbReference type="SMART" id="SM00889">
    <property type="entry name" value="EFG_IV"/>
    <property type="match status" value="1"/>
</dbReference>
<evidence type="ECO:0000256" key="7">
    <source>
        <dbReference type="ARBA" id="ARBA00024731"/>
    </source>
</evidence>
<comment type="caution">
    <text evidence="10">The sequence shown here is derived from an EMBL/GenBank/DDBJ whole genome shotgun (WGS) entry which is preliminary data.</text>
</comment>
<dbReference type="FunFam" id="3.40.50.300:FF:000029">
    <property type="entry name" value="Elongation factor G"/>
    <property type="match status" value="1"/>
</dbReference>
<name>A0A178MQN5_9PROT</name>
<feature type="binding site" evidence="8">
    <location>
        <begin position="81"/>
        <end position="85"/>
    </location>
    <ligand>
        <name>GTP</name>
        <dbReference type="ChEBI" id="CHEBI:37565"/>
    </ligand>
</feature>
<evidence type="ECO:0000256" key="4">
    <source>
        <dbReference type="ARBA" id="ARBA00022768"/>
    </source>
</evidence>
<evidence type="ECO:0000256" key="3">
    <source>
        <dbReference type="ARBA" id="ARBA00022741"/>
    </source>
</evidence>
<dbReference type="Pfam" id="PF03764">
    <property type="entry name" value="EFG_IV"/>
    <property type="match status" value="1"/>
</dbReference>
<dbReference type="PRINTS" id="PR00315">
    <property type="entry name" value="ELONGATNFCT"/>
</dbReference>
<dbReference type="Gene3D" id="2.40.30.10">
    <property type="entry name" value="Translation factors"/>
    <property type="match status" value="1"/>
</dbReference>
<evidence type="ECO:0000259" key="9">
    <source>
        <dbReference type="PROSITE" id="PS51722"/>
    </source>
</evidence>
<dbReference type="NCBIfam" id="TIGR00231">
    <property type="entry name" value="small_GTP"/>
    <property type="match status" value="1"/>
</dbReference>
<dbReference type="GO" id="GO:0003746">
    <property type="term" value="F:translation elongation factor activity"/>
    <property type="evidence" value="ECO:0007669"/>
    <property type="project" value="UniProtKB-UniRule"/>
</dbReference>
<dbReference type="CDD" id="cd16262">
    <property type="entry name" value="EFG_III"/>
    <property type="match status" value="1"/>
</dbReference>
<keyword evidence="8" id="KW-0963">Cytoplasm</keyword>
<dbReference type="GO" id="GO:0003924">
    <property type="term" value="F:GTPase activity"/>
    <property type="evidence" value="ECO:0007669"/>
    <property type="project" value="InterPro"/>
</dbReference>
<dbReference type="STRING" id="1285242.A6A04_16695"/>
<feature type="domain" description="Tr-type G" evidence="9">
    <location>
        <begin position="8"/>
        <end position="283"/>
    </location>
</feature>
<comment type="function">
    <text evidence="7 8">Catalyzes the GTP-dependent ribosomal translocation step during translation elongation. During this step, the ribosome changes from the pre-translocational (PRE) to the post-translocational (POST) state as the newly formed A-site-bound peptidyl-tRNA and P-site-bound deacylated tRNA move to the P and E sites, respectively. Catalyzes the coordinated movement of the two tRNA molecules, the mRNA and conformational changes in the ribosome.</text>
</comment>
<dbReference type="InterPro" id="IPR009022">
    <property type="entry name" value="EFG_III"/>
</dbReference>
<dbReference type="InterPro" id="IPR005517">
    <property type="entry name" value="Transl_elong_EFG/EF2_IV"/>
</dbReference>
<dbReference type="InterPro" id="IPR041095">
    <property type="entry name" value="EFG_II"/>
</dbReference>
<keyword evidence="6 8" id="KW-0342">GTP-binding</keyword>
<dbReference type="CDD" id="cd01886">
    <property type="entry name" value="EF-G"/>
    <property type="match status" value="1"/>
</dbReference>
<dbReference type="FunFam" id="3.30.70.240:FF:000001">
    <property type="entry name" value="Elongation factor G"/>
    <property type="match status" value="1"/>
</dbReference>
<dbReference type="InterPro" id="IPR035647">
    <property type="entry name" value="EFG_III/V"/>
</dbReference>
<sequence>MARTTPLERYRNIGIMAHIDAGKTTTTERILYYTGKSYKIGEVHEGTATMDWMEQEQERGITITSAATTAFWRDHRVNIIDTPGHVDFTIEVERSLRVLDGAVTVFDSVAGVEPQSETVWRQADKYGVPRICFVNKMDRIGANFYRCVDMIVDRLGARPLVVHLPIGEESNYAGLVDLVRNTAVIWKDESLGAEFEDRPIPADLVEKAAEYRKQLIEMAVEMDDDAMEAYLEGNEPDEETLKKCIRKGTISMTFVPVLCGSAFKNKGVQPLLDAVIDFLPCPLDIPAIKGIKYGTEDEIAKHATDDEPFAGLAFKIMNDPFVGSLTFVRIYSGVVESGSYIQNTVKDKRERVGRMLLMHANSREEIKEARAGDIVAFAGLKDTTTGDTLCDPTPSSLVVLERMEFPEPVIEVAVEPKSKADQEKMGIALARLAAEDPSFRVTSDAESGQTVIKGMGELHLEIIVDRMKREFKVEANVGAPQVAYRETISKVYECDYTHKKQTGGSGQFARVKIKFEPGETGSGFVFENKVVGGSVPKEYVPGVDKGIRSAMDNGVIAGFPMIDFKATLVDGAYHDVDSSVLAFEIASRAAFREGIAKAGPKLLEPMMKVEVVTPEDYLGDVIGDLNSRRGQVNDMDQRGNARVITAMVPLANMFGYVNTLRSMSQGRAQYSMHFDHYSDVPQNVSDEIRAKLAG</sequence>
<dbReference type="InterPro" id="IPR027417">
    <property type="entry name" value="P-loop_NTPase"/>
</dbReference>
<dbReference type="InterPro" id="IPR004540">
    <property type="entry name" value="Transl_elong_EFG/EF2"/>
</dbReference>
<keyword evidence="3 8" id="KW-0547">Nucleotide-binding</keyword>
<gene>
    <name evidence="8 10" type="primary">fusA</name>
    <name evidence="10" type="ORF">A6A04_16695</name>
</gene>
<feature type="binding site" evidence="8">
    <location>
        <begin position="135"/>
        <end position="138"/>
    </location>
    <ligand>
        <name>GTP</name>
        <dbReference type="ChEBI" id="CHEBI:37565"/>
    </ligand>
</feature>
<dbReference type="PANTHER" id="PTHR43261:SF1">
    <property type="entry name" value="RIBOSOME-RELEASING FACTOR 2, MITOCHONDRIAL"/>
    <property type="match status" value="1"/>
</dbReference>
<dbReference type="FunFam" id="3.30.70.870:FF:000001">
    <property type="entry name" value="Elongation factor G"/>
    <property type="match status" value="1"/>
</dbReference>
<protein>
    <recommendedName>
        <fullName evidence="2 8">Elongation factor G</fullName>
        <shortName evidence="8">EF-G</shortName>
    </recommendedName>
</protein>